<dbReference type="PROSITE" id="PS50929">
    <property type="entry name" value="ABC_TM1F"/>
    <property type="match status" value="2"/>
</dbReference>
<feature type="domain" description="ABC transmembrane type-1" evidence="10">
    <location>
        <begin position="57"/>
        <end position="349"/>
    </location>
</feature>
<dbReference type="Gene3D" id="3.40.50.300">
    <property type="entry name" value="P-loop containing nucleotide triphosphate hydrolases"/>
    <property type="match status" value="2"/>
</dbReference>
<dbReference type="Pfam" id="PF00664">
    <property type="entry name" value="ABC_membrane"/>
    <property type="match status" value="2"/>
</dbReference>
<dbReference type="GO" id="GO:0005524">
    <property type="term" value="F:ATP binding"/>
    <property type="evidence" value="ECO:0007669"/>
    <property type="project" value="UniProtKB-KW"/>
</dbReference>
<dbReference type="SUPFAM" id="SSF90123">
    <property type="entry name" value="ABC transporter transmembrane region"/>
    <property type="match status" value="2"/>
</dbReference>
<dbReference type="CDD" id="cd18578">
    <property type="entry name" value="ABC_6TM_Pgp_ABCB1_D2_like"/>
    <property type="match status" value="1"/>
</dbReference>
<feature type="transmembrane region" description="Helical" evidence="8">
    <location>
        <begin position="106"/>
        <end position="129"/>
    </location>
</feature>
<dbReference type="GO" id="GO:0090374">
    <property type="term" value="P:oligopeptide export from mitochondrion"/>
    <property type="evidence" value="ECO:0007669"/>
    <property type="project" value="TreeGrafter"/>
</dbReference>
<feature type="domain" description="ABC transporter" evidence="9">
    <location>
        <begin position="1182"/>
        <end position="1465"/>
    </location>
</feature>
<dbReference type="CDD" id="cd18577">
    <property type="entry name" value="ABC_6TM_Pgp_ABCB1_D1_like"/>
    <property type="match status" value="1"/>
</dbReference>
<evidence type="ECO:0000256" key="7">
    <source>
        <dbReference type="SAM" id="MobiDB-lite"/>
    </source>
</evidence>
<feature type="compositionally biased region" description="Low complexity" evidence="7">
    <location>
        <begin position="1517"/>
        <end position="1534"/>
    </location>
</feature>
<keyword evidence="2 8" id="KW-0812">Transmembrane</keyword>
<dbReference type="SMART" id="SM00382">
    <property type="entry name" value="AAA"/>
    <property type="match status" value="2"/>
</dbReference>
<dbReference type="SUPFAM" id="SSF52540">
    <property type="entry name" value="P-loop containing nucleoside triphosphate hydrolases"/>
    <property type="match status" value="2"/>
</dbReference>
<dbReference type="InterPro" id="IPR011527">
    <property type="entry name" value="ABC1_TM_dom"/>
</dbReference>
<dbReference type="InterPro" id="IPR039421">
    <property type="entry name" value="Type_1_exporter"/>
</dbReference>
<feature type="transmembrane region" description="Helical" evidence="8">
    <location>
        <begin position="976"/>
        <end position="999"/>
    </location>
</feature>
<evidence type="ECO:0000256" key="6">
    <source>
        <dbReference type="ARBA" id="ARBA00023136"/>
    </source>
</evidence>
<feature type="compositionally biased region" description="Polar residues" evidence="7">
    <location>
        <begin position="366"/>
        <end position="378"/>
    </location>
</feature>
<name>A0AAE0NVL0_SORBR</name>
<feature type="compositionally biased region" description="Acidic residues" evidence="7">
    <location>
        <begin position="1549"/>
        <end position="1560"/>
    </location>
</feature>
<dbReference type="GO" id="GO:0005743">
    <property type="term" value="C:mitochondrial inner membrane"/>
    <property type="evidence" value="ECO:0007669"/>
    <property type="project" value="TreeGrafter"/>
</dbReference>
<gene>
    <name evidence="11" type="ORF">B0T20DRAFT_473497</name>
</gene>
<keyword evidence="3" id="KW-0547">Nucleotide-binding</keyword>
<feature type="transmembrane region" description="Helical" evidence="8">
    <location>
        <begin position="296"/>
        <end position="313"/>
    </location>
</feature>
<dbReference type="PROSITE" id="PS50893">
    <property type="entry name" value="ABC_TRANSPORTER_2"/>
    <property type="match status" value="2"/>
</dbReference>
<feature type="region of interest" description="Disordered" evidence="7">
    <location>
        <begin position="1244"/>
        <end position="1264"/>
    </location>
</feature>
<dbReference type="InterPro" id="IPR017871">
    <property type="entry name" value="ABC_transporter-like_CS"/>
</dbReference>
<comment type="caution">
    <text evidence="11">The sequence shown here is derived from an EMBL/GenBank/DDBJ whole genome shotgun (WGS) entry which is preliminary data.</text>
</comment>
<feature type="transmembrane region" description="Helical" evidence="8">
    <location>
        <begin position="208"/>
        <end position="228"/>
    </location>
</feature>
<evidence type="ECO:0000256" key="8">
    <source>
        <dbReference type="SAM" id="Phobius"/>
    </source>
</evidence>
<feature type="transmembrane region" description="Helical" evidence="8">
    <location>
        <begin position="1005"/>
        <end position="1026"/>
    </location>
</feature>
<evidence type="ECO:0000256" key="3">
    <source>
        <dbReference type="ARBA" id="ARBA00022741"/>
    </source>
</evidence>
<accession>A0AAE0NVL0</accession>
<feature type="region of interest" description="Disordered" evidence="7">
    <location>
        <begin position="806"/>
        <end position="833"/>
    </location>
</feature>
<evidence type="ECO:0000256" key="4">
    <source>
        <dbReference type="ARBA" id="ARBA00022840"/>
    </source>
</evidence>
<dbReference type="InterPro" id="IPR036640">
    <property type="entry name" value="ABC1_TM_sf"/>
</dbReference>
<evidence type="ECO:0000313" key="11">
    <source>
        <dbReference type="EMBL" id="KAK3388444.1"/>
    </source>
</evidence>
<feature type="transmembrane region" description="Helical" evidence="8">
    <location>
        <begin position="861"/>
        <end position="883"/>
    </location>
</feature>
<dbReference type="InterPro" id="IPR003439">
    <property type="entry name" value="ABC_transporter-like_ATP-bd"/>
</dbReference>
<feature type="transmembrane region" description="Helical" evidence="8">
    <location>
        <begin position="325"/>
        <end position="347"/>
    </location>
</feature>
<keyword evidence="4" id="KW-0067">ATP-binding</keyword>
<evidence type="ECO:0000256" key="5">
    <source>
        <dbReference type="ARBA" id="ARBA00022989"/>
    </source>
</evidence>
<evidence type="ECO:0000259" key="9">
    <source>
        <dbReference type="PROSITE" id="PS50893"/>
    </source>
</evidence>
<protein>
    <submittedName>
        <fullName evidence="11">P-loop containing nucleoside triphosphate hydrolase protein</fullName>
    </submittedName>
</protein>
<proteinExistence type="predicted"/>
<dbReference type="EMBL" id="JAUTDP010000015">
    <property type="protein sequence ID" value="KAK3388444.1"/>
    <property type="molecule type" value="Genomic_DNA"/>
</dbReference>
<dbReference type="Pfam" id="PF00005">
    <property type="entry name" value="ABC_tran"/>
    <property type="match status" value="2"/>
</dbReference>
<feature type="compositionally biased region" description="Low complexity" evidence="7">
    <location>
        <begin position="815"/>
        <end position="825"/>
    </location>
</feature>
<dbReference type="InterPro" id="IPR003593">
    <property type="entry name" value="AAA+_ATPase"/>
</dbReference>
<feature type="compositionally biased region" description="Basic and acidic residues" evidence="7">
    <location>
        <begin position="1"/>
        <end position="10"/>
    </location>
</feature>
<feature type="domain" description="ABC transporter" evidence="9">
    <location>
        <begin position="390"/>
        <end position="629"/>
    </location>
</feature>
<keyword evidence="5 8" id="KW-1133">Transmembrane helix</keyword>
<dbReference type="PANTHER" id="PTHR43394">
    <property type="entry name" value="ATP-DEPENDENT PERMEASE MDL1, MITOCHONDRIAL"/>
    <property type="match status" value="1"/>
</dbReference>
<keyword evidence="11" id="KW-0378">Hydrolase</keyword>
<evidence type="ECO:0000259" key="10">
    <source>
        <dbReference type="PROSITE" id="PS50929"/>
    </source>
</evidence>
<feature type="transmembrane region" description="Helical" evidence="8">
    <location>
        <begin position="1085"/>
        <end position="1107"/>
    </location>
</feature>
<evidence type="ECO:0000256" key="2">
    <source>
        <dbReference type="ARBA" id="ARBA00022692"/>
    </source>
</evidence>
<feature type="compositionally biased region" description="Polar residues" evidence="7">
    <location>
        <begin position="11"/>
        <end position="22"/>
    </location>
</feature>
<feature type="region of interest" description="Disordered" evidence="7">
    <location>
        <begin position="1474"/>
        <end position="1614"/>
    </location>
</feature>
<reference evidence="11" key="2">
    <citation type="submission" date="2023-07" db="EMBL/GenBank/DDBJ databases">
        <authorList>
            <consortium name="Lawrence Berkeley National Laboratory"/>
            <person name="Haridas S."/>
            <person name="Hensen N."/>
            <person name="Bonometti L."/>
            <person name="Westerberg I."/>
            <person name="Brannstrom I.O."/>
            <person name="Guillou S."/>
            <person name="Cros-Aarteil S."/>
            <person name="Calhoun S."/>
            <person name="Kuo A."/>
            <person name="Mondo S."/>
            <person name="Pangilinan J."/>
            <person name="Riley R."/>
            <person name="LaButti K."/>
            <person name="Andreopoulos B."/>
            <person name="Lipzen A."/>
            <person name="Chen C."/>
            <person name="Yanf M."/>
            <person name="Daum C."/>
            <person name="Ng V."/>
            <person name="Clum A."/>
            <person name="Steindorff A."/>
            <person name="Ohm R."/>
            <person name="Martin F."/>
            <person name="Silar P."/>
            <person name="Natvig D."/>
            <person name="Lalanne C."/>
            <person name="Gautier V."/>
            <person name="Ament-velasquez S.L."/>
            <person name="Kruys A."/>
            <person name="Hutchinson M.I."/>
            <person name="Powell A.J."/>
            <person name="Barry K."/>
            <person name="Miller A.N."/>
            <person name="Grigoriev I.V."/>
            <person name="Debuchy R."/>
            <person name="Gladieux P."/>
            <person name="Thoren M.H."/>
            <person name="Johannesson H."/>
        </authorList>
    </citation>
    <scope>NUCLEOTIDE SEQUENCE</scope>
    <source>
        <strain evidence="11">FGSC 1904</strain>
    </source>
</reference>
<reference evidence="11" key="1">
    <citation type="journal article" date="2023" name="Mol. Phylogenet. Evol.">
        <title>Genome-scale phylogeny and comparative genomics of the fungal order Sordariales.</title>
        <authorList>
            <person name="Hensen N."/>
            <person name="Bonometti L."/>
            <person name="Westerberg I."/>
            <person name="Brannstrom I.O."/>
            <person name="Guillou S."/>
            <person name="Cros-Aarteil S."/>
            <person name="Calhoun S."/>
            <person name="Haridas S."/>
            <person name="Kuo A."/>
            <person name="Mondo S."/>
            <person name="Pangilinan J."/>
            <person name="Riley R."/>
            <person name="LaButti K."/>
            <person name="Andreopoulos B."/>
            <person name="Lipzen A."/>
            <person name="Chen C."/>
            <person name="Yan M."/>
            <person name="Daum C."/>
            <person name="Ng V."/>
            <person name="Clum A."/>
            <person name="Steindorff A."/>
            <person name="Ohm R.A."/>
            <person name="Martin F."/>
            <person name="Silar P."/>
            <person name="Natvig D.O."/>
            <person name="Lalanne C."/>
            <person name="Gautier V."/>
            <person name="Ament-Velasquez S.L."/>
            <person name="Kruys A."/>
            <person name="Hutchinson M.I."/>
            <person name="Powell A.J."/>
            <person name="Barry K."/>
            <person name="Miller A.N."/>
            <person name="Grigoriev I.V."/>
            <person name="Debuchy R."/>
            <person name="Gladieux P."/>
            <person name="Hiltunen Thoren M."/>
            <person name="Johannesson H."/>
        </authorList>
    </citation>
    <scope>NUCLEOTIDE SEQUENCE</scope>
    <source>
        <strain evidence="11">FGSC 1904</strain>
    </source>
</reference>
<feature type="transmembrane region" description="Helical" evidence="8">
    <location>
        <begin position="181"/>
        <end position="202"/>
    </location>
</feature>
<feature type="compositionally biased region" description="Low complexity" evidence="7">
    <location>
        <begin position="1587"/>
        <end position="1600"/>
    </location>
</feature>
<dbReference type="Proteomes" id="UP001281003">
    <property type="component" value="Unassembled WGS sequence"/>
</dbReference>
<evidence type="ECO:0000256" key="1">
    <source>
        <dbReference type="ARBA" id="ARBA00004141"/>
    </source>
</evidence>
<feature type="compositionally biased region" description="Basic and acidic residues" evidence="7">
    <location>
        <begin position="1537"/>
        <end position="1548"/>
    </location>
</feature>
<keyword evidence="12" id="KW-1185">Reference proteome</keyword>
<feature type="region of interest" description="Disordered" evidence="7">
    <location>
        <begin position="1"/>
        <end position="22"/>
    </location>
</feature>
<feature type="domain" description="ABC transmembrane type-1" evidence="10">
    <location>
        <begin position="862"/>
        <end position="1148"/>
    </location>
</feature>
<dbReference type="PROSITE" id="PS00211">
    <property type="entry name" value="ABC_TRANSPORTER_1"/>
    <property type="match status" value="1"/>
</dbReference>
<dbReference type="GO" id="GO:0016887">
    <property type="term" value="F:ATP hydrolysis activity"/>
    <property type="evidence" value="ECO:0007669"/>
    <property type="project" value="InterPro"/>
</dbReference>
<dbReference type="GO" id="GO:0015421">
    <property type="term" value="F:ABC-type oligopeptide transporter activity"/>
    <property type="evidence" value="ECO:0007669"/>
    <property type="project" value="TreeGrafter"/>
</dbReference>
<feature type="transmembrane region" description="Helical" evidence="8">
    <location>
        <begin position="903"/>
        <end position="925"/>
    </location>
</feature>
<dbReference type="Gene3D" id="1.20.1560.10">
    <property type="entry name" value="ABC transporter type 1, transmembrane domain"/>
    <property type="match status" value="2"/>
</dbReference>
<sequence length="1614" mass="175357">MINTKDEKGESSSPEIKSITVNMDTTPAEQAPKPKHMRSSFKNLFAFTRPAHVSLLVTALCGSAVIAAGRTAYAVLLGKIFEVCTSYGSGAIEASDMFHQVSKWCLYMFLLGVGMWVSCSIDVAIWVMAGELRVKTTRETLFESLLNRSAAWFDLREHGMSSLMTTIQTQARELQMGTSQVFGFLVCDLLVFGSCIIVALYYSWKLTLVMLSTAVPSALILWFIARYLDPAIAGQKRELAEAAKHATAATTAIDLVKAYNAADHESFNFISAIRRSTKYYTIQVLSNNGQMSYIKLWMMSLFVLGFYFAVVLVNREELTPGNALTTFYCALISFQSLQNLGPQWLILAKGMAAGQSLQELVRQLDPGQSSTKPSQEPSGNLRPATCHGDISLQNISFAYPTSPSTIVLHPSSFHFPSGSLTFIVGRSGSGKSTLGNLLVRFYEPLSGSIFIDGTPLTSLDLSWLRQNITLIQQTSSFFNATLFENVSFGSSHPDSVTPEQVKEAISLALLQTTVSGMPDGLDTQIGPGGYSLSGGQRQRLALARAKIRDPEVLILDEITSGLDPVSRGLIMDAIRIWRKGKTTIVITHEVGCIEDGEMVYVMEDGQVVQRGRGGELKREEGGLFRGLVGAADRDGLLARDEVEEDEDMEDDSDLDDIEEMSDEEKIEEGTYVQLARGLSLHSNRGSMIYPRLTFGYGHASEQREARPLSRRLSGRGVHHLHPHANNTVRAVSPFARGDNDDRRHSTSSIELITQTGLSVKNTRVTNARRAQHPDPTKAIATEQLNSSLDSLEMFFLDKLANKKQRAAFHKKRRNSVSTISSTTSSSKKKPKQSAAADRLPSLYKILLTVFPTLDLHTRLSLLLGLISCLIAAAANPLFSYVFAQLLSSFWSSPSARLAAGSKYAGILAAIAIVDSLSTFFAYYLLERVATKWVTTLRSEAISRILSQPKSWFDKPSHSPSKIVACLDRNAEEMRKLVGMFLPILVIVSAMISVAIIWAMSIQWDLTLVTLAGIPAAVVTGQLNAAFSDRWESRCDGAAVATGSVLSETFGNIKIVRALTLEKYFTVRYNAKVEEAYRLGKRRASYVGLFFGLNQSIAYYLTAMIFYYGAKILAGDRASVTDLLRVINLILFSLGSCVTMLGNVPQIAAAKATATQMLYFANLSREASHESEGRERVREVLPIRMRELRFAYPSAPEMLVLRNLNLEVREGECMAVVGQSGSGKSTVASLLLGLYPPLPSSTFSSSSPLDSSSNSPSPSPAAFNSGSPITSSLSYNSIPSSQIHTPSLRSCIGYIPQHPLLLPTTLRANILYGLPDSSPLRLPSSVSHLHRACQLASIHDFITSLPDGYDTVVGEGSGLQLSGGQAQRVSIARALVRSPKVLVADEPTASLDAEGAEAVRGVFQRLVNEQKQEDGKGMAIVVITHSKEMMRVADRVVMIENGTVVEEGGYEELVSRRGGRFAGMVSGGAWDGGGHEHASSAFRGSGAGFGRDGGGGGEGGRNRGRGHKRNATLDTIRSEFGGESLGESSSSALYGRGYGHEREEGRWQDEDGVSDLSDEEEKPGRDTGAGAGVGASPRVNEEALSRLEGTSPDTSSSSETGSGERDRSTWGYRFD</sequence>
<feature type="transmembrane region" description="Helical" evidence="8">
    <location>
        <begin position="44"/>
        <end position="68"/>
    </location>
</feature>
<dbReference type="InterPro" id="IPR027417">
    <property type="entry name" value="P-loop_NTPase"/>
</dbReference>
<keyword evidence="6 8" id="KW-0472">Membrane</keyword>
<dbReference type="FunFam" id="3.40.50.300:FF:001471">
    <property type="entry name" value="P-loop containing nucleoside triphosphate hydrolase protein"/>
    <property type="match status" value="1"/>
</dbReference>
<organism evidence="11 12">
    <name type="scientific">Sordaria brevicollis</name>
    <dbReference type="NCBI Taxonomy" id="83679"/>
    <lineage>
        <taxon>Eukaryota</taxon>
        <taxon>Fungi</taxon>
        <taxon>Dikarya</taxon>
        <taxon>Ascomycota</taxon>
        <taxon>Pezizomycotina</taxon>
        <taxon>Sordariomycetes</taxon>
        <taxon>Sordariomycetidae</taxon>
        <taxon>Sordariales</taxon>
        <taxon>Sordariaceae</taxon>
        <taxon>Sordaria</taxon>
    </lineage>
</organism>
<dbReference type="PANTHER" id="PTHR43394:SF15">
    <property type="entry name" value="ALPHA-FACTOR-TRANSPORTING ATPASE"/>
    <property type="match status" value="1"/>
</dbReference>
<evidence type="ECO:0000313" key="12">
    <source>
        <dbReference type="Proteomes" id="UP001281003"/>
    </source>
</evidence>
<feature type="compositionally biased region" description="Gly residues" evidence="7">
    <location>
        <begin position="1484"/>
        <end position="1498"/>
    </location>
</feature>
<feature type="region of interest" description="Disordered" evidence="7">
    <location>
        <begin position="364"/>
        <end position="383"/>
    </location>
</feature>
<comment type="subcellular location">
    <subcellularLocation>
        <location evidence="1">Membrane</location>
        <topology evidence="1">Multi-pass membrane protein</topology>
    </subcellularLocation>
</comment>
<feature type="compositionally biased region" description="Basic and acidic residues" evidence="7">
    <location>
        <begin position="1601"/>
        <end position="1614"/>
    </location>
</feature>